<gene>
    <name evidence="6" type="ORF">ENSA7_07370</name>
</gene>
<protein>
    <recommendedName>
        <fullName evidence="5">Cytochrome c domain-containing protein</fullName>
    </recommendedName>
</protein>
<keyword evidence="2 4" id="KW-0479">Metal-binding</keyword>
<accession>A0A2S9YWL4</accession>
<dbReference type="InterPro" id="IPR051395">
    <property type="entry name" value="Cytochrome_c_Peroxidase/MauG"/>
</dbReference>
<dbReference type="Gene3D" id="1.10.760.10">
    <property type="entry name" value="Cytochrome c-like domain"/>
    <property type="match status" value="1"/>
</dbReference>
<dbReference type="PROSITE" id="PS51007">
    <property type="entry name" value="CYTC"/>
    <property type="match status" value="1"/>
</dbReference>
<dbReference type="PANTHER" id="PTHR30600:SF9">
    <property type="entry name" value="BLR7738 PROTEIN"/>
    <property type="match status" value="1"/>
</dbReference>
<evidence type="ECO:0000256" key="2">
    <source>
        <dbReference type="ARBA" id="ARBA00022723"/>
    </source>
</evidence>
<dbReference type="OrthoDB" id="5496034at2"/>
<dbReference type="InterPro" id="IPR015943">
    <property type="entry name" value="WD40/YVTN_repeat-like_dom_sf"/>
</dbReference>
<comment type="caution">
    <text evidence="6">The sequence shown here is derived from an EMBL/GenBank/DDBJ whole genome shotgun (WGS) entry which is preliminary data.</text>
</comment>
<dbReference type="GO" id="GO:0009055">
    <property type="term" value="F:electron transfer activity"/>
    <property type="evidence" value="ECO:0007669"/>
    <property type="project" value="InterPro"/>
</dbReference>
<feature type="domain" description="Cytochrome c" evidence="5">
    <location>
        <begin position="548"/>
        <end position="690"/>
    </location>
</feature>
<dbReference type="SUPFAM" id="SSF63829">
    <property type="entry name" value="Calcium-dependent phosphotriesterase"/>
    <property type="match status" value="1"/>
</dbReference>
<dbReference type="EMBL" id="PVNL01000019">
    <property type="protein sequence ID" value="PRQ09495.1"/>
    <property type="molecule type" value="Genomic_DNA"/>
</dbReference>
<dbReference type="AlphaFoldDB" id="A0A2S9YWL4"/>
<evidence type="ECO:0000256" key="1">
    <source>
        <dbReference type="ARBA" id="ARBA00022617"/>
    </source>
</evidence>
<dbReference type="InterPro" id="IPR036909">
    <property type="entry name" value="Cyt_c-like_dom_sf"/>
</dbReference>
<evidence type="ECO:0000313" key="6">
    <source>
        <dbReference type="EMBL" id="PRQ09495.1"/>
    </source>
</evidence>
<dbReference type="GO" id="GO:0020037">
    <property type="term" value="F:heme binding"/>
    <property type="evidence" value="ECO:0007669"/>
    <property type="project" value="InterPro"/>
</dbReference>
<evidence type="ECO:0000256" key="3">
    <source>
        <dbReference type="ARBA" id="ARBA00023004"/>
    </source>
</evidence>
<organism evidence="6 7">
    <name type="scientific">Enhygromyxa salina</name>
    <dbReference type="NCBI Taxonomy" id="215803"/>
    <lineage>
        <taxon>Bacteria</taxon>
        <taxon>Pseudomonadati</taxon>
        <taxon>Myxococcota</taxon>
        <taxon>Polyangia</taxon>
        <taxon>Nannocystales</taxon>
        <taxon>Nannocystaceae</taxon>
        <taxon>Enhygromyxa</taxon>
    </lineage>
</organism>
<dbReference type="InterPro" id="IPR009056">
    <property type="entry name" value="Cyt_c-like_dom"/>
</dbReference>
<proteinExistence type="predicted"/>
<dbReference type="Gene3D" id="2.130.10.10">
    <property type="entry name" value="YVTN repeat-like/Quinoprotein amine dehydrogenase"/>
    <property type="match status" value="1"/>
</dbReference>
<keyword evidence="3 4" id="KW-0408">Iron</keyword>
<dbReference type="SUPFAM" id="SSF46626">
    <property type="entry name" value="Cytochrome c"/>
    <property type="match status" value="1"/>
</dbReference>
<evidence type="ECO:0000256" key="4">
    <source>
        <dbReference type="PROSITE-ProRule" id="PRU00433"/>
    </source>
</evidence>
<dbReference type="Proteomes" id="UP000238823">
    <property type="component" value="Unassembled WGS sequence"/>
</dbReference>
<dbReference type="GO" id="GO:0004130">
    <property type="term" value="F:cytochrome-c peroxidase activity"/>
    <property type="evidence" value="ECO:0007669"/>
    <property type="project" value="TreeGrafter"/>
</dbReference>
<dbReference type="GO" id="GO:0046872">
    <property type="term" value="F:metal ion binding"/>
    <property type="evidence" value="ECO:0007669"/>
    <property type="project" value="UniProtKB-KW"/>
</dbReference>
<dbReference type="PANTHER" id="PTHR30600">
    <property type="entry name" value="CYTOCHROME C PEROXIDASE-RELATED"/>
    <property type="match status" value="1"/>
</dbReference>
<evidence type="ECO:0000313" key="7">
    <source>
        <dbReference type="Proteomes" id="UP000238823"/>
    </source>
</evidence>
<keyword evidence="1 4" id="KW-0349">Heme</keyword>
<sequence>MIVVACVAGALLGCSEPEPVAADVEHDVIEDAPDPHADARARLLELERAQREQLDFATIPASDQRLGSNPYRVIALPDRRFAGLLRGADQLVVFDEHGAVLHTAATPHDPTDVAARGGELLVVGTGEARVVRYDASTLERLGDVALPNSLAPRAIAATPDVVWVADEGHGQLHRLRPGDGGELEVVERQAYCRGPIALHAEPELLLGNCLLDHRIRVDRIIDGELHPLEGPRHDGPIWSFELGRADAQGVRLLALTGVEDHPLERRDGGFGYIDSFVFIYALRESSVERLTSVNVSELGVVTPKWSQWLDDAQTDPTPTLRLAGYATPELLTLRWANGFDAAPEVARGPGLPGTTDAALLGNNELWAADPLLDRWLHLTAEGASGPAATPDDRSFEERLGEALVFTAAMAPWNPATGKRSRFTCETCHFEGRGDGRVHFTGREFEGRPVHASSKPLLGLFPNRPHFSRALDRTTTKMIDNEFGVANRHSGREPWFALDVDTLPWLAQLPGWPEQGVDGETLRRALLRFLIRWSMPSNPVTRSRDQFEPLEAQGATLFARYCEGCHQARLVADDPSTRVALGPGGDLEPWRRLIFAANAPLIWASDAYAQTGIVPWVHPDGARVPALRRLYLKWPYFTNGGADSLDAVLEGVRLREDFGDSCDHELGPASGAAVGLDNEQRAALLAFMRLL</sequence>
<reference evidence="6 7" key="1">
    <citation type="submission" date="2018-03" db="EMBL/GenBank/DDBJ databases">
        <title>Draft Genome Sequences of the Obligatory Marine Myxobacteria Enhygromyxa salina SWB007.</title>
        <authorList>
            <person name="Poehlein A."/>
            <person name="Moghaddam J.A."/>
            <person name="Harms H."/>
            <person name="Alanjari M."/>
            <person name="Koenig G.M."/>
            <person name="Daniel R."/>
            <person name="Schaeberle T.F."/>
        </authorList>
    </citation>
    <scope>NUCLEOTIDE SEQUENCE [LARGE SCALE GENOMIC DNA]</scope>
    <source>
        <strain evidence="6 7">SWB007</strain>
    </source>
</reference>
<dbReference type="RefSeq" id="WP_106087814.1">
    <property type="nucleotide sequence ID" value="NZ_PVNL01000019.1"/>
</dbReference>
<evidence type="ECO:0000259" key="5">
    <source>
        <dbReference type="PROSITE" id="PS51007"/>
    </source>
</evidence>
<name>A0A2S9YWL4_9BACT</name>